<evidence type="ECO:0000313" key="3">
    <source>
        <dbReference type="Proteomes" id="UP000054997"/>
    </source>
</evidence>
<dbReference type="InterPro" id="IPR040198">
    <property type="entry name" value="Fido_containing"/>
</dbReference>
<dbReference type="OrthoDB" id="9807853at2"/>
<dbReference type="PANTHER" id="PTHR13504">
    <property type="entry name" value="FIDO DOMAIN-CONTAINING PROTEIN DDB_G0283145"/>
    <property type="match status" value="1"/>
</dbReference>
<dbReference type="Pfam" id="PF02661">
    <property type="entry name" value="Fic"/>
    <property type="match status" value="1"/>
</dbReference>
<reference evidence="2 3" key="1">
    <citation type="submission" date="2015-11" db="EMBL/GenBank/DDBJ databases">
        <title>Genomic analysis of 38 Legionella species identifies large and diverse effector repertoires.</title>
        <authorList>
            <person name="Burstein D."/>
            <person name="Amaro F."/>
            <person name="Zusman T."/>
            <person name="Lifshitz Z."/>
            <person name="Cohen O."/>
            <person name="Gilbert J.A."/>
            <person name="Pupko T."/>
            <person name="Shuman H.A."/>
            <person name="Segal G."/>
        </authorList>
    </citation>
    <scope>NUCLEOTIDE SEQUENCE [LARGE SCALE GENOMIC DNA]</scope>
    <source>
        <strain evidence="2 3">ATCC 49505</strain>
    </source>
</reference>
<gene>
    <name evidence="2" type="ORF">Llon_0203</name>
</gene>
<dbReference type="PANTHER" id="PTHR13504:SF38">
    <property type="entry name" value="FIDO DOMAIN-CONTAINING PROTEIN"/>
    <property type="match status" value="1"/>
</dbReference>
<dbReference type="PATRIC" id="fig|45068.5.peg.213"/>
<comment type="caution">
    <text evidence="2">The sequence shown here is derived from an EMBL/GenBank/DDBJ whole genome shotgun (WGS) entry which is preliminary data.</text>
</comment>
<dbReference type="Gene3D" id="1.10.3290.10">
    <property type="entry name" value="Fido-like domain"/>
    <property type="match status" value="1"/>
</dbReference>
<name>A0A0W0VUC3_9GAMM</name>
<dbReference type="AlphaFoldDB" id="A0A0W0VUC3"/>
<dbReference type="STRING" id="45068.Llon_0203"/>
<dbReference type="InterPro" id="IPR036597">
    <property type="entry name" value="Fido-like_dom_sf"/>
</dbReference>
<dbReference type="EMBL" id="LNYK01000001">
    <property type="protein sequence ID" value="KTD23318.1"/>
    <property type="molecule type" value="Genomic_DNA"/>
</dbReference>
<keyword evidence="3" id="KW-1185">Reference proteome</keyword>
<dbReference type="PROSITE" id="PS51459">
    <property type="entry name" value="FIDO"/>
    <property type="match status" value="1"/>
</dbReference>
<organism evidence="2 3">
    <name type="scientific">Legionella londiniensis</name>
    <dbReference type="NCBI Taxonomy" id="45068"/>
    <lineage>
        <taxon>Bacteria</taxon>
        <taxon>Pseudomonadati</taxon>
        <taxon>Pseudomonadota</taxon>
        <taxon>Gammaproteobacteria</taxon>
        <taxon>Legionellales</taxon>
        <taxon>Legionellaceae</taxon>
        <taxon>Legionella</taxon>
    </lineage>
</organism>
<evidence type="ECO:0000313" key="2">
    <source>
        <dbReference type="EMBL" id="KTD23318.1"/>
    </source>
</evidence>
<proteinExistence type="predicted"/>
<evidence type="ECO:0000259" key="1">
    <source>
        <dbReference type="PROSITE" id="PS51459"/>
    </source>
</evidence>
<dbReference type="RefSeq" id="WP_058528214.1">
    <property type="nucleotide sequence ID" value="NZ_CAAAHZ010000013.1"/>
</dbReference>
<dbReference type="SUPFAM" id="SSF140931">
    <property type="entry name" value="Fic-like"/>
    <property type="match status" value="1"/>
</dbReference>
<dbReference type="InterPro" id="IPR003812">
    <property type="entry name" value="Fido"/>
</dbReference>
<protein>
    <submittedName>
        <fullName evidence="2">Fic/DOC family protein</fullName>
    </submittedName>
</protein>
<dbReference type="Proteomes" id="UP000054997">
    <property type="component" value="Unassembled WGS sequence"/>
</dbReference>
<accession>A0A0W0VUC3</accession>
<feature type="domain" description="Fido" evidence="1">
    <location>
        <begin position="178"/>
        <end position="327"/>
    </location>
</feature>
<sequence length="539" mass="61769">MPNFKTQLNELKKINPSIIYSFEPESTPERLAGIETCETSIIPEQNQRLDMLNGYLYVENHILPHLEKHAGTISSQELLTWFDELHRIMGNTLMKNLRSASGKYTEQLILRWHNGCAISDEIIFYFSGKHPIKKEKEFVNALVKQYGVEKKAMEGFINLLHKLEKNEAIEIPQWQLQFIQENAKRLPGILVLNKLAIACLEDKLTFEEKSCVDKILKICCYPHEIPHKMDALAQETAKKLKEVDTNSEDDMIQFLADFYYKFTEIHPYGNGNGRVAAAMLNAFLLYFKKPSLSLRLPGERSEENSDYNQAFKEIDKTRTALAELIKKRIHTEEQKPYSDELLLETIAARVDTALSMQEILRLDPKFNLQTLLDEANKNHTQTLKEMVPQFLSLLNHDVQIFDLYSLILSKKLFEITLKKEKELKLKHESVKNISFITSLNPEQKNKVLAGLYNLTECKEWKLTSKGDSAWIVLNDKKTAGMIQQKLMEAQIGTIAMGQIKGQEGVWSVQCRNIDVKKVIDASHATSGLNPSQTPALSKN</sequence>